<dbReference type="InterPro" id="IPR014729">
    <property type="entry name" value="Rossmann-like_a/b/a_fold"/>
</dbReference>
<dbReference type="AlphaFoldDB" id="A0A290SC94"/>
<evidence type="ECO:0000313" key="9">
    <source>
        <dbReference type="EMBL" id="ATC88401.1"/>
    </source>
</evidence>
<evidence type="ECO:0000256" key="1">
    <source>
        <dbReference type="ARBA" id="ARBA00005862"/>
    </source>
</evidence>
<dbReference type="PRINTS" id="PR00147">
    <property type="entry name" value="DNAPHOTLYASE"/>
</dbReference>
<dbReference type="OrthoDB" id="9772484at2"/>
<dbReference type="Gene3D" id="3.40.50.620">
    <property type="entry name" value="HUPs"/>
    <property type="match status" value="1"/>
</dbReference>
<evidence type="ECO:0000256" key="6">
    <source>
        <dbReference type="PIRSR" id="PIRSR602081-1"/>
    </source>
</evidence>
<dbReference type="Pfam" id="PF03441">
    <property type="entry name" value="FAD_binding_7"/>
    <property type="match status" value="1"/>
</dbReference>
<evidence type="ECO:0000256" key="7">
    <source>
        <dbReference type="RuleBase" id="RU367151"/>
    </source>
</evidence>
<keyword evidence="5 7" id="KW-0157">Chromophore</keyword>
<dbReference type="InterPro" id="IPR002081">
    <property type="entry name" value="Cryptochrome/DNA_photolyase_1"/>
</dbReference>
<dbReference type="InterPro" id="IPR014133">
    <property type="entry name" value="Cry_DASH"/>
</dbReference>
<evidence type="ECO:0000313" key="10">
    <source>
        <dbReference type="Proteomes" id="UP000016505"/>
    </source>
</evidence>
<dbReference type="RefSeq" id="WP_010554978.1">
    <property type="nucleotide sequence ID" value="NZ_CP011026.1"/>
</dbReference>
<dbReference type="GO" id="GO:0071949">
    <property type="term" value="F:FAD binding"/>
    <property type="evidence" value="ECO:0007669"/>
    <property type="project" value="TreeGrafter"/>
</dbReference>
<dbReference type="GO" id="GO:0003677">
    <property type="term" value="F:DNA binding"/>
    <property type="evidence" value="ECO:0007669"/>
    <property type="project" value="TreeGrafter"/>
</dbReference>
<dbReference type="NCBIfam" id="TIGR02765">
    <property type="entry name" value="crypto_DASH"/>
    <property type="match status" value="1"/>
</dbReference>
<reference evidence="9 10" key="1">
    <citation type="journal article" date="2012" name="J. Bacteriol.">
        <title>Genome sequences of type strains of seven species of the marine bacterium Pseudoalteromonas.</title>
        <authorList>
            <person name="Xie B.B."/>
            <person name="Shu Y.L."/>
            <person name="Qin Q.L."/>
            <person name="Rong J.C."/>
            <person name="Zhang X.Y."/>
            <person name="Chen X.L."/>
            <person name="Shi M."/>
            <person name="He H.L."/>
            <person name="Zhou B.C."/>
            <person name="Zhang Y.Z."/>
        </authorList>
    </citation>
    <scope>NUCLEOTIDE SEQUENCE [LARGE SCALE GENOMIC DNA]</scope>
    <source>
        <strain evidence="9 10">A 37-1-2</strain>
    </source>
</reference>
<evidence type="ECO:0000256" key="2">
    <source>
        <dbReference type="ARBA" id="ARBA00017881"/>
    </source>
</evidence>
<dbReference type="InterPro" id="IPR036155">
    <property type="entry name" value="Crypto/Photolyase_N_sf"/>
</dbReference>
<dbReference type="PROSITE" id="PS51645">
    <property type="entry name" value="PHR_CRY_ALPHA_BETA"/>
    <property type="match status" value="1"/>
</dbReference>
<keyword evidence="4 6" id="KW-0274">FAD</keyword>
<dbReference type="Gene3D" id="1.10.579.10">
    <property type="entry name" value="DNA Cyclobutane Dipyrimidine Photolyase, subunit A, domain 3"/>
    <property type="match status" value="1"/>
</dbReference>
<dbReference type="EMBL" id="CP011026">
    <property type="protein sequence ID" value="ATC88401.1"/>
    <property type="molecule type" value="Genomic_DNA"/>
</dbReference>
<feature type="domain" description="Photolyase/cryptochrome alpha/beta" evidence="8">
    <location>
        <begin position="3"/>
        <end position="135"/>
    </location>
</feature>
<dbReference type="GO" id="GO:0000719">
    <property type="term" value="P:photoreactive repair"/>
    <property type="evidence" value="ECO:0007669"/>
    <property type="project" value="TreeGrafter"/>
</dbReference>
<evidence type="ECO:0000256" key="3">
    <source>
        <dbReference type="ARBA" id="ARBA00022630"/>
    </source>
</evidence>
<evidence type="ECO:0000256" key="4">
    <source>
        <dbReference type="ARBA" id="ARBA00022827"/>
    </source>
</evidence>
<proteinExistence type="inferred from homology"/>
<dbReference type="InterPro" id="IPR036134">
    <property type="entry name" value="Crypto/Photolyase_FAD-like_sf"/>
</dbReference>
<sequence length="439" mass="50732">MSKRILYWLQNDLRIDDNPILSELATEQCALDIVFVINTHWFKNNNYQQKPYGVHKQQFLMQSLFELQQELIERGQTLHVLEGEPVSVLKQRIAEQHIDEVVCSEHVGTYEQRQLARLKAHCPHVIFKTTQQDTLFQQSDLPFDLDELPKSFTPFRKKVEAMNIPITTSTLPKGLLPQPITLCAANPIELNEHTNYNNAVMNGGLKSAQTHLKQYFSDLLPSTYKITRNEFDGFNNTTKFSTWLAFGCVSARQVYKAVEAYEHNQITNESTYWIKFELLWREYFKWHALKAGKSLFSFKGQKQTKPLTTFMPNRFAAWCNGSTPYPLVNAIMNELNATGYISNRARQIAASCLVNELGLDWRYGAAYFEQQLIDYDVAANWGNWQYIAGVGVDPRGGRHFNIEKQTLQFDPHAVYTNKWQGNKNTSTQLDNVNEVDWPI</sequence>
<protein>
    <recommendedName>
        <fullName evidence="2 7">Cryptochrome DASH</fullName>
    </recommendedName>
</protein>
<feature type="binding site" evidence="6">
    <location>
        <position position="224"/>
    </location>
    <ligand>
        <name>FAD</name>
        <dbReference type="ChEBI" id="CHEBI:57692"/>
    </ligand>
</feature>
<dbReference type="PANTHER" id="PTHR11455">
    <property type="entry name" value="CRYPTOCHROME"/>
    <property type="match status" value="1"/>
</dbReference>
<comment type="cofactor">
    <cofactor evidence="7">
        <name>(6R)-5,10-methylene-5,6,7,8-tetrahydrofolate</name>
        <dbReference type="ChEBI" id="CHEBI:15636"/>
    </cofactor>
    <text evidence="7">Binds 1 5,10-methenyltetrahydrofolate (MTHF) per subunit.</text>
</comment>
<organism evidence="9 10">
    <name type="scientific">Pseudoalteromonas arctica A 37-1-2</name>
    <dbReference type="NCBI Taxonomy" id="1117313"/>
    <lineage>
        <taxon>Bacteria</taxon>
        <taxon>Pseudomonadati</taxon>
        <taxon>Pseudomonadota</taxon>
        <taxon>Gammaproteobacteria</taxon>
        <taxon>Alteromonadales</taxon>
        <taxon>Pseudoalteromonadaceae</taxon>
        <taxon>Pseudoalteromonas</taxon>
    </lineage>
</organism>
<dbReference type="GO" id="GO:0003913">
    <property type="term" value="F:DNA photolyase activity"/>
    <property type="evidence" value="ECO:0007669"/>
    <property type="project" value="InterPro"/>
</dbReference>
<name>A0A290SC94_9GAMM</name>
<dbReference type="KEGG" id="part:PARC_b0161"/>
<keyword evidence="3 6" id="KW-0285">Flavoprotein</keyword>
<dbReference type="InterPro" id="IPR006050">
    <property type="entry name" value="DNA_photolyase_N"/>
</dbReference>
<feature type="binding site" evidence="6">
    <location>
        <begin position="237"/>
        <end position="241"/>
    </location>
    <ligand>
        <name>FAD</name>
        <dbReference type="ChEBI" id="CHEBI:57692"/>
    </ligand>
</feature>
<accession>A0A290SC94</accession>
<comment type="cofactor">
    <cofactor evidence="6 7">
        <name>FAD</name>
        <dbReference type="ChEBI" id="CHEBI:57692"/>
    </cofactor>
    <text evidence="6 7">Binds 1 FAD per subunit.</text>
</comment>
<dbReference type="Proteomes" id="UP000016505">
    <property type="component" value="Chromosome II"/>
</dbReference>
<dbReference type="PANTHER" id="PTHR11455:SF22">
    <property type="entry name" value="CRYPTOCHROME DASH"/>
    <property type="match status" value="1"/>
</dbReference>
<dbReference type="SUPFAM" id="SSF48173">
    <property type="entry name" value="Cryptochrome/photolyase FAD-binding domain"/>
    <property type="match status" value="1"/>
</dbReference>
<comment type="similarity">
    <text evidence="1 7">Belongs to the DNA photolyase class-1 family.</text>
</comment>
<comment type="function">
    <text evidence="7">May have a photoreceptor function.</text>
</comment>
<evidence type="ECO:0000256" key="5">
    <source>
        <dbReference type="ARBA" id="ARBA00022991"/>
    </source>
</evidence>
<dbReference type="InterPro" id="IPR005101">
    <property type="entry name" value="Cryptochr/Photolyase_FAD-bd"/>
</dbReference>
<dbReference type="SUPFAM" id="SSF52425">
    <property type="entry name" value="Cryptochrome/photolyase, N-terminal domain"/>
    <property type="match status" value="1"/>
</dbReference>
<evidence type="ECO:0000259" key="8">
    <source>
        <dbReference type="PROSITE" id="PS51645"/>
    </source>
</evidence>
<feature type="binding site" evidence="6">
    <location>
        <begin position="374"/>
        <end position="376"/>
    </location>
    <ligand>
        <name>FAD</name>
        <dbReference type="ChEBI" id="CHEBI:57692"/>
    </ligand>
</feature>
<keyword evidence="9" id="KW-0456">Lyase</keyword>
<dbReference type="Gene3D" id="1.25.40.80">
    <property type="match status" value="1"/>
</dbReference>
<gene>
    <name evidence="9" type="primary">phrB</name>
    <name evidence="9" type="ORF">PARC_b0161</name>
</gene>
<dbReference type="Pfam" id="PF00875">
    <property type="entry name" value="DNA_photolyase"/>
    <property type="match status" value="1"/>
</dbReference>